<dbReference type="HOGENOM" id="CLU_1364616_0_0_10"/>
<proteinExistence type="predicted"/>
<dbReference type="AlphaFoldDB" id="H6L5H1"/>
<organism evidence="1 2">
    <name type="scientific">Saprospira grandis (strain Lewin)</name>
    <dbReference type="NCBI Taxonomy" id="984262"/>
    <lineage>
        <taxon>Bacteria</taxon>
        <taxon>Pseudomonadati</taxon>
        <taxon>Bacteroidota</taxon>
        <taxon>Saprospiria</taxon>
        <taxon>Saprospirales</taxon>
        <taxon>Saprospiraceae</taxon>
        <taxon>Saprospira</taxon>
    </lineage>
</organism>
<sequence>MFNLNYQAPRPIHVPLTVNRQRAVLEHYIQPETKLEQILLMDPAWLRGAFWGKPRPGHPEGQILFHIQDVLANINAVNFSADVRQDLRLVAIIHDTFKYLEESQRPRRDWSKHHAAIAKRFAKNYLSDERLLQLIALHDEAYYAWKFWQKGRKEEAENKLAQTFKQLGPENKQLFYNFFKCDTWTGNKTQQPIAWFENKVKDIDTFQF</sequence>
<dbReference type="SUPFAM" id="SSF109604">
    <property type="entry name" value="HD-domain/PDEase-like"/>
    <property type="match status" value="1"/>
</dbReference>
<dbReference type="OrthoDB" id="1492053at2"/>
<name>H6L5H1_SAPGL</name>
<dbReference type="EMBL" id="CP002831">
    <property type="protein sequence ID" value="AFC25187.1"/>
    <property type="molecule type" value="Genomic_DNA"/>
</dbReference>
<dbReference type="KEGG" id="sgn:SGRA_2459"/>
<dbReference type="RefSeq" id="WP_015692800.1">
    <property type="nucleotide sequence ID" value="NC_016940.1"/>
</dbReference>
<dbReference type="Proteomes" id="UP000007519">
    <property type="component" value="Chromosome"/>
</dbReference>
<evidence type="ECO:0008006" key="3">
    <source>
        <dbReference type="Google" id="ProtNLM"/>
    </source>
</evidence>
<evidence type="ECO:0000313" key="1">
    <source>
        <dbReference type="EMBL" id="AFC25187.1"/>
    </source>
</evidence>
<reference evidence="1 2" key="1">
    <citation type="journal article" date="2012" name="Stand. Genomic Sci.">
        <title>Complete genome sequencing and analysis of Saprospira grandis str. Lewin, a predatory marine bacterium.</title>
        <authorList>
            <person name="Saw J.H."/>
            <person name="Yuryev A."/>
            <person name="Kanbe M."/>
            <person name="Hou S."/>
            <person name="Young A.G."/>
            <person name="Aizawa S."/>
            <person name="Alam M."/>
        </authorList>
    </citation>
    <scope>NUCLEOTIDE SEQUENCE [LARGE SCALE GENOMIC DNA]</scope>
    <source>
        <strain evidence="1 2">Lewin</strain>
    </source>
</reference>
<accession>H6L5H1</accession>
<gene>
    <name evidence="1" type="ordered locus">SGRA_2459</name>
</gene>
<keyword evidence="2" id="KW-1185">Reference proteome</keyword>
<dbReference type="eggNOG" id="ENOG5032XCY">
    <property type="taxonomic scope" value="Bacteria"/>
</dbReference>
<protein>
    <recommendedName>
        <fullName evidence="3">HD domain-containing protein</fullName>
    </recommendedName>
</protein>
<evidence type="ECO:0000313" key="2">
    <source>
        <dbReference type="Proteomes" id="UP000007519"/>
    </source>
</evidence>